<evidence type="ECO:0000256" key="3">
    <source>
        <dbReference type="ARBA" id="ARBA00023002"/>
    </source>
</evidence>
<dbReference type="InterPro" id="IPR011251">
    <property type="entry name" value="Luciferase-like_dom"/>
</dbReference>
<keyword evidence="1" id="KW-0285">Flavoprotein</keyword>
<keyword evidence="9" id="KW-1185">Reference proteome</keyword>
<feature type="domain" description="Luciferase-like" evidence="7">
    <location>
        <begin position="31"/>
        <end position="374"/>
    </location>
</feature>
<evidence type="ECO:0000256" key="2">
    <source>
        <dbReference type="ARBA" id="ARBA00022643"/>
    </source>
</evidence>
<keyword evidence="2" id="KW-0288">FMN</keyword>
<dbReference type="InterPro" id="IPR036661">
    <property type="entry name" value="Luciferase-like_sf"/>
</dbReference>
<protein>
    <submittedName>
        <fullName evidence="8">LLM class flavin-dependent oxidoreductase</fullName>
    </submittedName>
</protein>
<dbReference type="PANTHER" id="PTHR30011:SF16">
    <property type="entry name" value="C2H2 FINGER DOMAIN TRANSCRIPTION FACTOR (EUROFUNG)-RELATED"/>
    <property type="match status" value="1"/>
</dbReference>
<gene>
    <name evidence="8" type="ORF">N1032_21440</name>
</gene>
<dbReference type="PIRSF" id="PIRSF000337">
    <property type="entry name" value="NTA_MOA"/>
    <property type="match status" value="1"/>
</dbReference>
<evidence type="ECO:0000256" key="1">
    <source>
        <dbReference type="ARBA" id="ARBA00022630"/>
    </source>
</evidence>
<evidence type="ECO:0000313" key="8">
    <source>
        <dbReference type="EMBL" id="MCS5736305.1"/>
    </source>
</evidence>
<dbReference type="Proteomes" id="UP001165586">
    <property type="component" value="Unassembled WGS sequence"/>
</dbReference>
<dbReference type="EMBL" id="JANLCJ010000015">
    <property type="protein sequence ID" value="MCS5736305.1"/>
    <property type="molecule type" value="Genomic_DNA"/>
</dbReference>
<comment type="similarity">
    <text evidence="5">Belongs to the NtaA/SnaA/DszA monooxygenase family.</text>
</comment>
<comment type="caution">
    <text evidence="8">The sequence shown here is derived from an EMBL/GenBank/DDBJ whole genome shotgun (WGS) entry which is preliminary data.</text>
</comment>
<evidence type="ECO:0000256" key="4">
    <source>
        <dbReference type="ARBA" id="ARBA00023033"/>
    </source>
</evidence>
<dbReference type="SUPFAM" id="SSF51679">
    <property type="entry name" value="Bacterial luciferase-like"/>
    <property type="match status" value="1"/>
</dbReference>
<dbReference type="RefSeq" id="WP_259542189.1">
    <property type="nucleotide sequence ID" value="NZ_JANLCJ010000015.1"/>
</dbReference>
<dbReference type="PANTHER" id="PTHR30011">
    <property type="entry name" value="ALKANESULFONATE MONOOXYGENASE-RELATED"/>
    <property type="match status" value="1"/>
</dbReference>
<name>A0ABT2H8M2_9MICO</name>
<sequence>MSERREGHVLLGINVLTLGYLPAAWQSNLLHTHAPTDPDYWRRIGALAERGTLDAIFLADGPILGNPSYDANNTRLDPTIIWSHVARATSQVGLIATASTTFNDPFELAERLLSFDVSTGGRAAWNLVTSRDTGSANNFGLDEVLGRGDRYERGSEFADLVIALWESARTGDDVVHHGRHFDLEGRLHVPPSEQGRPVIFQAGGSPQGRALAGRVGEGVFAAELTKEGALQHYREVKQNAVDFGRSPDAVKILPGLLLTLGSTEEEARRRVDEIHDLGPSAYSVLWLSQAIGHDVSTLELDEPFPAELLEAPLDVSTFRGSIGFRQSIFERIRQSKPTVREYLRETRYTGSGHGGFAGTPEQLADKIEDWFYSGAIDGFNLQPDRLIDQLEVIADELVPILRARGLYRHEYETDTLRGHLQASSPTPGFGRTPGLATAPEFA</sequence>
<proteinExistence type="inferred from homology"/>
<dbReference type="InterPro" id="IPR051260">
    <property type="entry name" value="Diverse_substr_monoxygenases"/>
</dbReference>
<dbReference type="Gene3D" id="3.20.20.30">
    <property type="entry name" value="Luciferase-like domain"/>
    <property type="match status" value="1"/>
</dbReference>
<feature type="region of interest" description="Disordered" evidence="6">
    <location>
        <begin position="419"/>
        <end position="442"/>
    </location>
</feature>
<dbReference type="Pfam" id="PF00296">
    <property type="entry name" value="Bac_luciferase"/>
    <property type="match status" value="1"/>
</dbReference>
<evidence type="ECO:0000256" key="6">
    <source>
        <dbReference type="SAM" id="MobiDB-lite"/>
    </source>
</evidence>
<dbReference type="InterPro" id="IPR016215">
    <property type="entry name" value="NTA_MOA"/>
</dbReference>
<evidence type="ECO:0000259" key="7">
    <source>
        <dbReference type="Pfam" id="PF00296"/>
    </source>
</evidence>
<keyword evidence="4" id="KW-0503">Monooxygenase</keyword>
<reference evidence="8" key="1">
    <citation type="submission" date="2022-08" db="EMBL/GenBank/DDBJ databases">
        <authorList>
            <person name="Deng Y."/>
            <person name="Han X.-F."/>
            <person name="Zhang Y.-Q."/>
        </authorList>
    </citation>
    <scope>NUCLEOTIDE SEQUENCE</scope>
    <source>
        <strain evidence="8">CPCC 203386</strain>
    </source>
</reference>
<keyword evidence="3" id="KW-0560">Oxidoreductase</keyword>
<accession>A0ABT2H8M2</accession>
<evidence type="ECO:0000256" key="5">
    <source>
        <dbReference type="ARBA" id="ARBA00033748"/>
    </source>
</evidence>
<evidence type="ECO:0000313" key="9">
    <source>
        <dbReference type="Proteomes" id="UP001165586"/>
    </source>
</evidence>
<organism evidence="8 9">
    <name type="scientific">Herbiconiux daphne</name>
    <dbReference type="NCBI Taxonomy" id="2970914"/>
    <lineage>
        <taxon>Bacteria</taxon>
        <taxon>Bacillati</taxon>
        <taxon>Actinomycetota</taxon>
        <taxon>Actinomycetes</taxon>
        <taxon>Micrococcales</taxon>
        <taxon>Microbacteriaceae</taxon>
        <taxon>Herbiconiux</taxon>
    </lineage>
</organism>